<keyword evidence="3" id="KW-1185">Reference proteome</keyword>
<organism evidence="2 3">
    <name type="scientific">Natronomonas salsuginis</name>
    <dbReference type="NCBI Taxonomy" id="2217661"/>
    <lineage>
        <taxon>Archaea</taxon>
        <taxon>Methanobacteriati</taxon>
        <taxon>Methanobacteriota</taxon>
        <taxon>Stenosarchaea group</taxon>
        <taxon>Halobacteria</taxon>
        <taxon>Halobacteriales</taxon>
        <taxon>Natronomonadaceae</taxon>
        <taxon>Natronomonas</taxon>
    </lineage>
</organism>
<evidence type="ECO:0000313" key="2">
    <source>
        <dbReference type="EMBL" id="TKR26226.1"/>
    </source>
</evidence>
<dbReference type="FunFam" id="3.40.50.720:FF:000084">
    <property type="entry name" value="Short-chain dehydrogenase reductase"/>
    <property type="match status" value="1"/>
</dbReference>
<proteinExistence type="inferred from homology"/>
<comment type="caution">
    <text evidence="2">The sequence shown here is derived from an EMBL/GenBank/DDBJ whole genome shotgun (WGS) entry which is preliminary data.</text>
</comment>
<dbReference type="PRINTS" id="PR00080">
    <property type="entry name" value="SDRFAMILY"/>
</dbReference>
<name>A0A4U5JD80_9EURY</name>
<accession>A0A4U5JD80</accession>
<dbReference type="RefSeq" id="WP_137276142.1">
    <property type="nucleotide sequence ID" value="NZ_QKNX01000002.1"/>
</dbReference>
<comment type="similarity">
    <text evidence="1">Belongs to the short-chain dehydrogenases/reductases (SDR) family.</text>
</comment>
<dbReference type="InterPro" id="IPR036291">
    <property type="entry name" value="NAD(P)-bd_dom_sf"/>
</dbReference>
<dbReference type="Pfam" id="PF13561">
    <property type="entry name" value="adh_short_C2"/>
    <property type="match status" value="1"/>
</dbReference>
<dbReference type="CDD" id="cd05233">
    <property type="entry name" value="SDR_c"/>
    <property type="match status" value="1"/>
</dbReference>
<evidence type="ECO:0000256" key="1">
    <source>
        <dbReference type="ARBA" id="ARBA00006484"/>
    </source>
</evidence>
<dbReference type="NCBIfam" id="NF005559">
    <property type="entry name" value="PRK07231.1"/>
    <property type="match status" value="1"/>
</dbReference>
<dbReference type="EMBL" id="QKNX01000002">
    <property type="protein sequence ID" value="TKR26226.1"/>
    <property type="molecule type" value="Genomic_DNA"/>
</dbReference>
<dbReference type="EC" id="1.1.1.47" evidence="2"/>
<protein>
    <submittedName>
        <fullName evidence="2">Glucose 1-dehydrogenase</fullName>
        <ecNumber evidence="2">1.1.1.47</ecNumber>
    </submittedName>
</protein>
<dbReference type="Gene3D" id="3.40.50.720">
    <property type="entry name" value="NAD(P)-binding Rossmann-like Domain"/>
    <property type="match status" value="1"/>
</dbReference>
<dbReference type="OrthoDB" id="24596at2157"/>
<dbReference type="Proteomes" id="UP000308037">
    <property type="component" value="Unassembled WGS sequence"/>
</dbReference>
<dbReference type="PANTHER" id="PTHR42760">
    <property type="entry name" value="SHORT-CHAIN DEHYDROGENASES/REDUCTASES FAMILY MEMBER"/>
    <property type="match status" value="1"/>
</dbReference>
<dbReference type="PANTHER" id="PTHR42760:SF124">
    <property type="entry name" value="SHORT-CHAIN DEHYDROGENASE_REDUCTASE"/>
    <property type="match status" value="1"/>
</dbReference>
<keyword evidence="2" id="KW-0560">Oxidoreductase</keyword>
<sequence>MSNVTYDFDGDTVIITGGSSGIGRRIALDFGAASATVLIADIDEKPGDGSEPTHVAIEDAGGTAAFVETDVSDPDRIAAVVEAARDYGGVDVMVNNAGTIARKGVLDATPEEYDRVQAINARAVLLGCQYAAADMIDRGVEGTILNTSSISSEHSLHDHISYDASKGAVRMITRTAALDLAEYGIRVNAIAPGFTATQLSASGPEGVREAVESGEIMKPVPIGRAAEPEEIAAGALFLCSDAASYVTGEQLYVDGGYQIL</sequence>
<dbReference type="AlphaFoldDB" id="A0A4U5JD80"/>
<reference evidence="2 3" key="1">
    <citation type="submission" date="2019-04" db="EMBL/GenBank/DDBJ databases">
        <title>Natronomonas sp. F20-122 a newhaloarchaeon isolated from a saline saltern of Isla Bacuta, Huelva, Spain.</title>
        <authorList>
            <person name="Duran-Viseras A."/>
            <person name="Sanchez-Porro C."/>
            <person name="Ventosa A."/>
        </authorList>
    </citation>
    <scope>NUCLEOTIDE SEQUENCE [LARGE SCALE GENOMIC DNA]</scope>
    <source>
        <strain evidence="2 3">F20-122</strain>
    </source>
</reference>
<dbReference type="SUPFAM" id="SSF51735">
    <property type="entry name" value="NAD(P)-binding Rossmann-fold domains"/>
    <property type="match status" value="1"/>
</dbReference>
<evidence type="ECO:0000313" key="3">
    <source>
        <dbReference type="Proteomes" id="UP000308037"/>
    </source>
</evidence>
<dbReference type="InterPro" id="IPR002347">
    <property type="entry name" value="SDR_fam"/>
</dbReference>
<dbReference type="GO" id="GO:0047936">
    <property type="term" value="F:glucose 1-dehydrogenase [NAD(P)+] activity"/>
    <property type="evidence" value="ECO:0007669"/>
    <property type="project" value="UniProtKB-EC"/>
</dbReference>
<dbReference type="PRINTS" id="PR00081">
    <property type="entry name" value="GDHRDH"/>
</dbReference>
<gene>
    <name evidence="2" type="ORF">DM868_06945</name>
</gene>